<evidence type="ECO:0000256" key="1">
    <source>
        <dbReference type="ARBA" id="ARBA00004635"/>
    </source>
</evidence>
<feature type="signal peptide" evidence="9">
    <location>
        <begin position="1"/>
        <end position="18"/>
    </location>
</feature>
<comment type="caution">
    <text evidence="10">The sequence shown here is derived from an EMBL/GenBank/DDBJ whole genome shotgun (WGS) entry which is preliminary data.</text>
</comment>
<dbReference type="SUPFAM" id="SSF53850">
    <property type="entry name" value="Periplasmic binding protein-like II"/>
    <property type="match status" value="1"/>
</dbReference>
<dbReference type="EMBL" id="AVBF01000028">
    <property type="protein sequence ID" value="KGP72534.1"/>
    <property type="molecule type" value="Genomic_DNA"/>
</dbReference>
<protein>
    <recommendedName>
        <fullName evidence="6">Lipoprotein</fullName>
    </recommendedName>
</protein>
<feature type="chain" id="PRO_5039629018" description="Lipoprotein" evidence="9">
    <location>
        <begin position="19"/>
        <end position="296"/>
    </location>
</feature>
<name>A0A0A2TAE6_9BACI</name>
<feature type="lipid moiety-binding region" description="S-diacylglycerol cysteine" evidence="7">
    <location>
        <position position="20"/>
    </location>
</feature>
<evidence type="ECO:0000313" key="10">
    <source>
        <dbReference type="EMBL" id="KGP72534.1"/>
    </source>
</evidence>
<dbReference type="GO" id="GO:0016020">
    <property type="term" value="C:membrane"/>
    <property type="evidence" value="ECO:0007669"/>
    <property type="project" value="UniProtKB-SubCell"/>
</dbReference>
<comment type="similarity">
    <text evidence="6">Belongs to the nlpA lipoprotein family.</text>
</comment>
<evidence type="ECO:0000256" key="9">
    <source>
        <dbReference type="SAM" id="SignalP"/>
    </source>
</evidence>
<keyword evidence="4" id="KW-0564">Palmitate</keyword>
<dbReference type="PANTHER" id="PTHR30429:SF0">
    <property type="entry name" value="METHIONINE-BINDING LIPOPROTEIN METQ"/>
    <property type="match status" value="1"/>
</dbReference>
<keyword evidence="3" id="KW-0472">Membrane</keyword>
<proteinExistence type="inferred from homology"/>
<evidence type="ECO:0000313" key="11">
    <source>
        <dbReference type="Proteomes" id="UP000030147"/>
    </source>
</evidence>
<dbReference type="Pfam" id="PF03180">
    <property type="entry name" value="Lipoprotein_9"/>
    <property type="match status" value="1"/>
</dbReference>
<dbReference type="PANTHER" id="PTHR30429">
    <property type="entry name" value="D-METHIONINE-BINDING LIPOPROTEIN METQ"/>
    <property type="match status" value="1"/>
</dbReference>
<feature type="compositionally biased region" description="Low complexity" evidence="8">
    <location>
        <begin position="23"/>
        <end position="48"/>
    </location>
</feature>
<gene>
    <name evidence="10" type="ORF">N782_11680</name>
</gene>
<evidence type="ECO:0000256" key="3">
    <source>
        <dbReference type="ARBA" id="ARBA00023136"/>
    </source>
</evidence>
<dbReference type="PROSITE" id="PS51257">
    <property type="entry name" value="PROKAR_LIPOPROTEIN"/>
    <property type="match status" value="1"/>
</dbReference>
<keyword evidence="5 6" id="KW-0449">Lipoprotein</keyword>
<reference evidence="10 11" key="1">
    <citation type="journal article" date="2015" name="Stand. Genomic Sci.">
        <title>High quality draft genome sequence of the moderately halophilic bacterium Pontibacillus yanchengensis Y32(T) and comparison among Pontibacillus genomes.</title>
        <authorList>
            <person name="Huang J."/>
            <person name="Qiao Z.X."/>
            <person name="Tang J.W."/>
            <person name="Wang G."/>
        </authorList>
    </citation>
    <scope>NUCLEOTIDE SEQUENCE [LARGE SCALE GENOMIC DNA]</scope>
    <source>
        <strain evidence="10 11">Y32</strain>
    </source>
</reference>
<accession>A0A0A2TAE6</accession>
<comment type="subcellular location">
    <subcellularLocation>
        <location evidence="1">Membrane</location>
        <topology evidence="1">Lipid-anchor</topology>
    </subcellularLocation>
</comment>
<evidence type="ECO:0000256" key="7">
    <source>
        <dbReference type="PIRSR" id="PIRSR002854-1"/>
    </source>
</evidence>
<dbReference type="OrthoDB" id="9812878at2"/>
<evidence type="ECO:0000256" key="8">
    <source>
        <dbReference type="SAM" id="MobiDB-lite"/>
    </source>
</evidence>
<dbReference type="eggNOG" id="COG1464">
    <property type="taxonomic scope" value="Bacteria"/>
</dbReference>
<dbReference type="AlphaFoldDB" id="A0A0A2TAE6"/>
<feature type="region of interest" description="Disordered" evidence="8">
    <location>
        <begin position="23"/>
        <end position="61"/>
    </location>
</feature>
<evidence type="ECO:0000256" key="2">
    <source>
        <dbReference type="ARBA" id="ARBA00022729"/>
    </source>
</evidence>
<dbReference type="Gene3D" id="3.40.190.10">
    <property type="entry name" value="Periplasmic binding protein-like II"/>
    <property type="match status" value="2"/>
</dbReference>
<sequence>MKKFLTLLASTLLILVLAACGTSEGNSEESSNGSTSDSASEEGSSSEQQSEEVKELKIGASSTPHAEILEEAKPLLKEKGIELNIETYQDYILPNKDLSSGAIDANYFQHTPYLEDQKKEFGYDFASIGPVHIEPMGVYSKSINSIDEIPEGTEVIMSRSVADHGRILSLFESKGIIELKEGIDKQSAKIEDIAKNPKNLEFSADVDAGLLPQNYEREEDALVAINTNYAIEAGLNPTEDSLFMEGAESPYANLLVTKSENKDSEALQTVLEVLQSEEIKQFMKEEYNGAIVPVSK</sequence>
<evidence type="ECO:0000256" key="5">
    <source>
        <dbReference type="ARBA" id="ARBA00023288"/>
    </source>
</evidence>
<dbReference type="InterPro" id="IPR004872">
    <property type="entry name" value="Lipoprotein_NlpA"/>
</dbReference>
<keyword evidence="11" id="KW-1185">Reference proteome</keyword>
<dbReference type="PIRSF" id="PIRSF002854">
    <property type="entry name" value="MetQ"/>
    <property type="match status" value="1"/>
</dbReference>
<evidence type="ECO:0000256" key="4">
    <source>
        <dbReference type="ARBA" id="ARBA00023139"/>
    </source>
</evidence>
<organism evidence="10 11">
    <name type="scientific">Pontibacillus yanchengensis Y32</name>
    <dbReference type="NCBI Taxonomy" id="1385514"/>
    <lineage>
        <taxon>Bacteria</taxon>
        <taxon>Bacillati</taxon>
        <taxon>Bacillota</taxon>
        <taxon>Bacilli</taxon>
        <taxon>Bacillales</taxon>
        <taxon>Bacillaceae</taxon>
        <taxon>Pontibacillus</taxon>
    </lineage>
</organism>
<keyword evidence="2 9" id="KW-0732">Signal</keyword>
<dbReference type="STRING" id="1385514.N782_11680"/>
<dbReference type="RefSeq" id="WP_036819618.1">
    <property type="nucleotide sequence ID" value="NZ_AVBF01000028.1"/>
</dbReference>
<evidence type="ECO:0000256" key="6">
    <source>
        <dbReference type="PIRNR" id="PIRNR002854"/>
    </source>
</evidence>
<dbReference type="Proteomes" id="UP000030147">
    <property type="component" value="Unassembled WGS sequence"/>
</dbReference>